<dbReference type="AlphaFoldDB" id="A0A0D8I8Y8"/>
<gene>
    <name evidence="1" type="ORF">CACET_c11140</name>
</gene>
<proteinExistence type="predicted"/>
<accession>A0A0D8I8Y8</accession>
<protein>
    <submittedName>
        <fullName evidence="1">Metal-dependent phosphoesterase PHP family</fullName>
    </submittedName>
</protein>
<dbReference type="KEGG" id="cace:CACET_c11140"/>
<dbReference type="InterPro" id="IPR052018">
    <property type="entry name" value="PHP_domain"/>
</dbReference>
<dbReference type="PANTHER" id="PTHR42924">
    <property type="entry name" value="EXONUCLEASE"/>
    <property type="match status" value="1"/>
</dbReference>
<dbReference type="GO" id="GO:0035312">
    <property type="term" value="F:5'-3' DNA exonuclease activity"/>
    <property type="evidence" value="ECO:0007669"/>
    <property type="project" value="TreeGrafter"/>
</dbReference>
<dbReference type="Pfam" id="PF02811">
    <property type="entry name" value="PHP"/>
    <property type="match status" value="1"/>
</dbReference>
<dbReference type="CDD" id="cd07432">
    <property type="entry name" value="PHP_HisPPase"/>
    <property type="match status" value="1"/>
</dbReference>
<keyword evidence="2" id="KW-1185">Reference proteome</keyword>
<dbReference type="Pfam" id="PF13263">
    <property type="entry name" value="PHP_C"/>
    <property type="match status" value="1"/>
</dbReference>
<evidence type="ECO:0000313" key="1">
    <source>
        <dbReference type="EMBL" id="AKL94579.1"/>
    </source>
</evidence>
<dbReference type="SUPFAM" id="SSF89550">
    <property type="entry name" value="PHP domain-like"/>
    <property type="match status" value="1"/>
</dbReference>
<dbReference type="Gene3D" id="3.20.20.140">
    <property type="entry name" value="Metal-dependent hydrolases"/>
    <property type="match status" value="1"/>
</dbReference>
<dbReference type="EMBL" id="CP009687">
    <property type="protein sequence ID" value="AKL94579.1"/>
    <property type="molecule type" value="Genomic_DNA"/>
</dbReference>
<organism evidence="1 2">
    <name type="scientific">Clostridium aceticum</name>
    <dbReference type="NCBI Taxonomy" id="84022"/>
    <lineage>
        <taxon>Bacteria</taxon>
        <taxon>Bacillati</taxon>
        <taxon>Bacillota</taxon>
        <taxon>Clostridia</taxon>
        <taxon>Eubacteriales</taxon>
        <taxon>Clostridiaceae</taxon>
        <taxon>Clostridium</taxon>
    </lineage>
</organism>
<dbReference type="InterPro" id="IPR016195">
    <property type="entry name" value="Pol/histidinol_Pase-like"/>
</dbReference>
<dbReference type="InterPro" id="IPR004013">
    <property type="entry name" value="PHP_dom"/>
</dbReference>
<sequence length="216" mass="24231">MFIDIHIHEKTYSNDSHIALDEIIDRAKEMGLDGICITDHDSNDLMDKAHNIAKKRDFLIIVGAEILTYEGDMLVFGLDHLPKEKLHADELLKLVEKSKGVAISAHPFRPSNRATGNYNRSLRGFRGIEAFNGTTKSQYNTLAYYLAQELNLPALGGSDAHHIHQIGQCATLFPDGIRDEKDLIQAIVSREVSPIIYRNNTFQSIVKQDSLSMIIS</sequence>
<reference evidence="1 2" key="1">
    <citation type="submission" date="2014-10" db="EMBL/GenBank/DDBJ databases">
        <title>Genome sequence of Clostridium aceticum DSM 1496.</title>
        <authorList>
            <person name="Poehlein A."/>
            <person name="Schiel-Bengelsdorf B."/>
            <person name="Gottschalk G."/>
            <person name="Duerre P."/>
            <person name="Daniel R."/>
        </authorList>
    </citation>
    <scope>NUCLEOTIDE SEQUENCE [LARGE SCALE GENOMIC DNA]</scope>
    <source>
        <strain evidence="1 2">DSM 1496</strain>
    </source>
</reference>
<dbReference type="PANTHER" id="PTHR42924:SF3">
    <property type="entry name" value="POLYMERASE_HISTIDINOL PHOSPHATASE N-TERMINAL DOMAIN-CONTAINING PROTEIN"/>
    <property type="match status" value="1"/>
</dbReference>
<dbReference type="SMART" id="SM00481">
    <property type="entry name" value="POLIIIAc"/>
    <property type="match status" value="1"/>
</dbReference>
<dbReference type="RefSeq" id="WP_044825471.1">
    <property type="nucleotide sequence ID" value="NZ_CP009687.1"/>
</dbReference>
<dbReference type="OrthoDB" id="9775360at2"/>
<dbReference type="GO" id="GO:0004534">
    <property type="term" value="F:5'-3' RNA exonuclease activity"/>
    <property type="evidence" value="ECO:0007669"/>
    <property type="project" value="TreeGrafter"/>
</dbReference>
<name>A0A0D8I8Y8_9CLOT</name>
<dbReference type="InterPro" id="IPR003141">
    <property type="entry name" value="Pol/His_phosphatase_N"/>
</dbReference>
<dbReference type="PATRIC" id="fig|84022.5.peg.951"/>
<dbReference type="Proteomes" id="UP000035704">
    <property type="component" value="Chromosome"/>
</dbReference>
<evidence type="ECO:0000313" key="2">
    <source>
        <dbReference type="Proteomes" id="UP000035704"/>
    </source>
</evidence>